<protein>
    <submittedName>
        <fullName evidence="1">Uncharacterized protein</fullName>
    </submittedName>
</protein>
<comment type="caution">
    <text evidence="1">The sequence shown here is derived from an EMBL/GenBank/DDBJ whole genome shotgun (WGS) entry which is preliminary data.</text>
</comment>
<accession>A0AAD7QLN4</accession>
<dbReference type="GeneID" id="80886024"/>
<evidence type="ECO:0000313" key="2">
    <source>
        <dbReference type="Proteomes" id="UP001217417"/>
    </source>
</evidence>
<reference evidence="1" key="1">
    <citation type="submission" date="2023-03" db="EMBL/GenBank/DDBJ databases">
        <title>Near-Complete genome sequence of Lipomyces tetrasporous NRRL Y-64009, an oleaginous yeast capable of growing on lignocellulosic hydrolysates.</title>
        <authorList>
            <consortium name="Lawrence Berkeley National Laboratory"/>
            <person name="Jagtap S.S."/>
            <person name="Liu J.-J."/>
            <person name="Walukiewicz H.E."/>
            <person name="Pangilinan J."/>
            <person name="Lipzen A."/>
            <person name="Ahrendt S."/>
            <person name="Koriabine M."/>
            <person name="Cobaugh K."/>
            <person name="Salamov A."/>
            <person name="Yoshinaga Y."/>
            <person name="Ng V."/>
            <person name="Daum C."/>
            <person name="Grigoriev I.V."/>
            <person name="Slininger P.J."/>
            <person name="Dien B.S."/>
            <person name="Jin Y.-S."/>
            <person name="Rao C.V."/>
        </authorList>
    </citation>
    <scope>NUCLEOTIDE SEQUENCE</scope>
    <source>
        <strain evidence="1">NRRL Y-64009</strain>
    </source>
</reference>
<dbReference type="Proteomes" id="UP001217417">
    <property type="component" value="Unassembled WGS sequence"/>
</dbReference>
<dbReference type="RefSeq" id="XP_056040874.1">
    <property type="nucleotide sequence ID" value="XM_056190858.1"/>
</dbReference>
<evidence type="ECO:0000313" key="1">
    <source>
        <dbReference type="EMBL" id="KAJ8097424.1"/>
    </source>
</evidence>
<organism evidence="1 2">
    <name type="scientific">Lipomyces tetrasporus</name>
    <dbReference type="NCBI Taxonomy" id="54092"/>
    <lineage>
        <taxon>Eukaryota</taxon>
        <taxon>Fungi</taxon>
        <taxon>Dikarya</taxon>
        <taxon>Ascomycota</taxon>
        <taxon>Saccharomycotina</taxon>
        <taxon>Lipomycetes</taxon>
        <taxon>Lipomycetales</taxon>
        <taxon>Lipomycetaceae</taxon>
        <taxon>Lipomyces</taxon>
    </lineage>
</organism>
<name>A0AAD7QLN4_9ASCO</name>
<dbReference type="AlphaFoldDB" id="A0AAD7QLN4"/>
<gene>
    <name evidence="1" type="ORF">POJ06DRAFT_31462</name>
</gene>
<proteinExistence type="predicted"/>
<sequence>MFSSRITSAGSVLPEFVQLAISATEPTSPSSCALRHTGGMLKRKVESDCDGSVRLSLDSADNMRGDVCDLPEMFPFKRRRFEPTIVLQADNRRAGCSNGETTVVGNRHAIIRQQHDDEQISKSNAYESHSNASCASSGL</sequence>
<dbReference type="EMBL" id="JARPMG010000011">
    <property type="protein sequence ID" value="KAJ8097424.1"/>
    <property type="molecule type" value="Genomic_DNA"/>
</dbReference>
<keyword evidence="2" id="KW-1185">Reference proteome</keyword>